<keyword evidence="2" id="KW-0326">Glycosidase</keyword>
<comment type="caution">
    <text evidence="4">The sequence shown here is derived from an EMBL/GenBank/DDBJ whole genome shotgun (WGS) entry which is preliminary data.</text>
</comment>
<reference evidence="4" key="1">
    <citation type="journal article" date="2019" name="bioRxiv">
        <title>The Genome of the Zebra Mussel, Dreissena polymorpha: A Resource for Invasive Species Research.</title>
        <authorList>
            <person name="McCartney M.A."/>
            <person name="Auch B."/>
            <person name="Kono T."/>
            <person name="Mallez S."/>
            <person name="Zhang Y."/>
            <person name="Obille A."/>
            <person name="Becker A."/>
            <person name="Abrahante J.E."/>
            <person name="Garbe J."/>
            <person name="Badalamenti J.P."/>
            <person name="Herman A."/>
            <person name="Mangelson H."/>
            <person name="Liachko I."/>
            <person name="Sullivan S."/>
            <person name="Sone E.D."/>
            <person name="Koren S."/>
            <person name="Silverstein K.A.T."/>
            <person name="Beckman K.B."/>
            <person name="Gohl D.M."/>
        </authorList>
    </citation>
    <scope>NUCLEOTIDE SEQUENCE</scope>
    <source>
        <strain evidence="4">Duluth1</strain>
        <tissue evidence="4">Whole animal</tissue>
    </source>
</reference>
<organism evidence="4 5">
    <name type="scientific">Dreissena polymorpha</name>
    <name type="common">Zebra mussel</name>
    <name type="synonym">Mytilus polymorpha</name>
    <dbReference type="NCBI Taxonomy" id="45954"/>
    <lineage>
        <taxon>Eukaryota</taxon>
        <taxon>Metazoa</taxon>
        <taxon>Spiralia</taxon>
        <taxon>Lophotrochozoa</taxon>
        <taxon>Mollusca</taxon>
        <taxon>Bivalvia</taxon>
        <taxon>Autobranchia</taxon>
        <taxon>Heteroconchia</taxon>
        <taxon>Euheterodonta</taxon>
        <taxon>Imparidentia</taxon>
        <taxon>Neoheterodontei</taxon>
        <taxon>Myida</taxon>
        <taxon>Dreissenoidea</taxon>
        <taxon>Dreissenidae</taxon>
        <taxon>Dreissena</taxon>
    </lineage>
</organism>
<dbReference type="Gene3D" id="3.20.20.80">
    <property type="entry name" value="Glycosidases"/>
    <property type="match status" value="1"/>
</dbReference>
<dbReference type="GO" id="GO:0004553">
    <property type="term" value="F:hydrolase activity, hydrolyzing O-glycosyl compounds"/>
    <property type="evidence" value="ECO:0007669"/>
    <property type="project" value="TreeGrafter"/>
</dbReference>
<dbReference type="EMBL" id="JAIWYP010000014">
    <property type="protein sequence ID" value="KAH3707946.1"/>
    <property type="molecule type" value="Genomic_DNA"/>
</dbReference>
<dbReference type="Pfam" id="PF01229">
    <property type="entry name" value="Glyco_hydro_39"/>
    <property type="match status" value="1"/>
</dbReference>
<accession>A0A9D3YZG9</accession>
<gene>
    <name evidence="4" type="ORF">DPMN_067366</name>
</gene>
<sequence>MLSSEADPLVGWSTDEEWRADSTYAVIVAKLLSNDNAFLSWFPHQYTQRTLLARFQMNNTSPPHTHFFQKPVYNVMALLSMLGETEVHSSITYRDGED</sequence>
<evidence type="ECO:0000256" key="1">
    <source>
        <dbReference type="ARBA" id="ARBA00022801"/>
    </source>
</evidence>
<dbReference type="InterPro" id="IPR049166">
    <property type="entry name" value="GH39_cat"/>
</dbReference>
<evidence type="ECO:0000259" key="3">
    <source>
        <dbReference type="Pfam" id="PF01229"/>
    </source>
</evidence>
<feature type="domain" description="Glycosyl hydrolases family 39 N-terminal catalytic" evidence="3">
    <location>
        <begin position="5"/>
        <end position="90"/>
    </location>
</feature>
<dbReference type="Proteomes" id="UP000828390">
    <property type="component" value="Unassembled WGS sequence"/>
</dbReference>
<evidence type="ECO:0000313" key="5">
    <source>
        <dbReference type="Proteomes" id="UP000828390"/>
    </source>
</evidence>
<evidence type="ECO:0000313" key="4">
    <source>
        <dbReference type="EMBL" id="KAH3707946.1"/>
    </source>
</evidence>
<dbReference type="PANTHER" id="PTHR12631">
    <property type="entry name" value="ALPHA-L-IDURONIDASE"/>
    <property type="match status" value="1"/>
</dbReference>
<keyword evidence="5" id="KW-1185">Reference proteome</keyword>
<proteinExistence type="predicted"/>
<reference evidence="4" key="2">
    <citation type="submission" date="2020-11" db="EMBL/GenBank/DDBJ databases">
        <authorList>
            <person name="McCartney M.A."/>
            <person name="Auch B."/>
            <person name="Kono T."/>
            <person name="Mallez S."/>
            <person name="Becker A."/>
            <person name="Gohl D.M."/>
            <person name="Silverstein K.A.T."/>
            <person name="Koren S."/>
            <person name="Bechman K.B."/>
            <person name="Herman A."/>
            <person name="Abrahante J.E."/>
            <person name="Garbe J."/>
        </authorList>
    </citation>
    <scope>NUCLEOTIDE SEQUENCE</scope>
    <source>
        <strain evidence="4">Duluth1</strain>
        <tissue evidence="4">Whole animal</tissue>
    </source>
</reference>
<dbReference type="AlphaFoldDB" id="A0A9D3YZG9"/>
<protein>
    <recommendedName>
        <fullName evidence="3">Glycosyl hydrolases family 39 N-terminal catalytic domain-containing protein</fullName>
    </recommendedName>
</protein>
<dbReference type="PANTHER" id="PTHR12631:SF8">
    <property type="entry name" value="ALPHA-L-IDURONIDASE"/>
    <property type="match status" value="1"/>
</dbReference>
<name>A0A9D3YZG9_DREPO</name>
<keyword evidence="1" id="KW-0378">Hydrolase</keyword>
<evidence type="ECO:0000256" key="2">
    <source>
        <dbReference type="ARBA" id="ARBA00023295"/>
    </source>
</evidence>
<dbReference type="InterPro" id="IPR051923">
    <property type="entry name" value="Glycosyl_Hydrolase_39"/>
</dbReference>